<feature type="transmembrane region" description="Helical" evidence="6">
    <location>
        <begin position="66"/>
        <end position="87"/>
    </location>
</feature>
<evidence type="ECO:0000256" key="3">
    <source>
        <dbReference type="ARBA" id="ARBA00022989"/>
    </source>
</evidence>
<protein>
    <submittedName>
        <fullName evidence="7">Uncharacterized protein</fullName>
    </submittedName>
</protein>
<keyword evidence="8" id="KW-1185">Reference proteome</keyword>
<dbReference type="Proteomes" id="UP001369815">
    <property type="component" value="Unassembled WGS sequence"/>
</dbReference>
<evidence type="ECO:0000256" key="5">
    <source>
        <dbReference type="SAM" id="MobiDB-lite"/>
    </source>
</evidence>
<proteinExistence type="predicted"/>
<evidence type="ECO:0000313" key="7">
    <source>
        <dbReference type="EMBL" id="KAK6957288.1"/>
    </source>
</evidence>
<evidence type="ECO:0000256" key="6">
    <source>
        <dbReference type="SAM" id="Phobius"/>
    </source>
</evidence>
<keyword evidence="2 6" id="KW-0812">Transmembrane</keyword>
<organism evidence="7 8">
    <name type="scientific">Daldinia eschscholtzii</name>
    <dbReference type="NCBI Taxonomy" id="292717"/>
    <lineage>
        <taxon>Eukaryota</taxon>
        <taxon>Fungi</taxon>
        <taxon>Dikarya</taxon>
        <taxon>Ascomycota</taxon>
        <taxon>Pezizomycotina</taxon>
        <taxon>Sordariomycetes</taxon>
        <taxon>Xylariomycetidae</taxon>
        <taxon>Xylariales</taxon>
        <taxon>Hypoxylaceae</taxon>
        <taxon>Daldinia</taxon>
    </lineage>
</organism>
<accession>A0AAX6MXB6</accession>
<name>A0AAX6MXB6_9PEZI</name>
<gene>
    <name evidence="7" type="ORF">Daesc_000070</name>
</gene>
<reference evidence="7 8" key="1">
    <citation type="journal article" date="2024" name="Front Chem Biol">
        <title>Unveiling the potential of Daldinia eschscholtzii MFLUCC 19-0629 through bioactivity and bioinformatics studies for enhanced sustainable agriculture production.</title>
        <authorList>
            <person name="Brooks S."/>
            <person name="Weaver J.A."/>
            <person name="Klomchit A."/>
            <person name="Alharthi S.A."/>
            <person name="Onlamun T."/>
            <person name="Nurani R."/>
            <person name="Vong T.K."/>
            <person name="Alberti F."/>
            <person name="Greco C."/>
        </authorList>
    </citation>
    <scope>NUCLEOTIDE SEQUENCE [LARGE SCALE GENOMIC DNA]</scope>
    <source>
        <strain evidence="7">MFLUCC 19-0629</strain>
    </source>
</reference>
<feature type="compositionally biased region" description="Polar residues" evidence="5">
    <location>
        <begin position="31"/>
        <end position="53"/>
    </location>
</feature>
<evidence type="ECO:0000256" key="4">
    <source>
        <dbReference type="ARBA" id="ARBA00023136"/>
    </source>
</evidence>
<dbReference type="GO" id="GO:0005886">
    <property type="term" value="C:plasma membrane"/>
    <property type="evidence" value="ECO:0007669"/>
    <property type="project" value="TreeGrafter"/>
</dbReference>
<dbReference type="GO" id="GO:0022857">
    <property type="term" value="F:transmembrane transporter activity"/>
    <property type="evidence" value="ECO:0007669"/>
    <property type="project" value="TreeGrafter"/>
</dbReference>
<comment type="subcellular location">
    <subcellularLocation>
        <location evidence="1">Membrane</location>
        <topology evidence="1">Multi-pass membrane protein</topology>
    </subcellularLocation>
</comment>
<dbReference type="EMBL" id="JBANMG010000001">
    <property type="protein sequence ID" value="KAK6957288.1"/>
    <property type="molecule type" value="Genomic_DNA"/>
</dbReference>
<evidence type="ECO:0000256" key="1">
    <source>
        <dbReference type="ARBA" id="ARBA00004141"/>
    </source>
</evidence>
<dbReference type="PANTHER" id="PTHR23501:SF43">
    <property type="entry name" value="MULTIDRUG TRANSPORTER, PUTATIVE (AFU_ORTHOLOGUE AFUA_6G03040)-RELATED"/>
    <property type="match status" value="1"/>
</dbReference>
<feature type="transmembrane region" description="Helical" evidence="6">
    <location>
        <begin position="115"/>
        <end position="134"/>
    </location>
</feature>
<evidence type="ECO:0000256" key="2">
    <source>
        <dbReference type="ARBA" id="ARBA00022692"/>
    </source>
</evidence>
<sequence length="195" mass="21386">MAFIPEIQEHGRPPTNTDGSHVEDGGILLSPTKSNEPQNVSTQNDGQTTSETPSEAPRRYMEGWRLYVMISAAPAGVIATGLIAFVMPAKFPNIDDSTSLINFYSKISRASLRRLDVIGAVLLLFSSALIVFAFEEAGSRYSWQSPVILSTIIVGGVLFIGFLGWEKVMDRPRAAQEPIFPLRLMKSRLVSALIM</sequence>
<evidence type="ECO:0000313" key="8">
    <source>
        <dbReference type="Proteomes" id="UP001369815"/>
    </source>
</evidence>
<keyword evidence="4 6" id="KW-0472">Membrane</keyword>
<feature type="transmembrane region" description="Helical" evidence="6">
    <location>
        <begin position="146"/>
        <end position="165"/>
    </location>
</feature>
<comment type="caution">
    <text evidence="7">The sequence shown here is derived from an EMBL/GenBank/DDBJ whole genome shotgun (WGS) entry which is preliminary data.</text>
</comment>
<feature type="region of interest" description="Disordered" evidence="5">
    <location>
        <begin position="1"/>
        <end position="56"/>
    </location>
</feature>
<keyword evidence="3 6" id="KW-1133">Transmembrane helix</keyword>
<dbReference type="AlphaFoldDB" id="A0AAX6MXB6"/>
<dbReference type="PANTHER" id="PTHR23501">
    <property type="entry name" value="MAJOR FACILITATOR SUPERFAMILY"/>
    <property type="match status" value="1"/>
</dbReference>